<dbReference type="InParanoid" id="A0A674CR22"/>
<dbReference type="InterPro" id="IPR012337">
    <property type="entry name" value="RNaseH-like_sf"/>
</dbReference>
<evidence type="ECO:0000313" key="2">
    <source>
        <dbReference type="Proteomes" id="UP000472277"/>
    </source>
</evidence>
<protein>
    <recommendedName>
        <fullName evidence="3">DUF4371 domain-containing protein</fullName>
    </recommendedName>
</protein>
<dbReference type="PANTHER" id="PTHR37162">
    <property type="entry name" value="HAT FAMILY DIMERISATION DOMAINCONTAINING PROTEIN-RELATED"/>
    <property type="match status" value="1"/>
</dbReference>
<dbReference type="SUPFAM" id="SSF53098">
    <property type="entry name" value="Ribonuclease H-like"/>
    <property type="match status" value="1"/>
</dbReference>
<name>A0A674CR22_SALTR</name>
<dbReference type="Ensembl" id="ENSSTUT00000091077.1">
    <property type="protein sequence ID" value="ENSSTUP00000085616.1"/>
    <property type="gene ID" value="ENSSTUG00000037673.1"/>
</dbReference>
<dbReference type="Proteomes" id="UP000472277">
    <property type="component" value="Chromosome 29"/>
</dbReference>
<dbReference type="GeneTree" id="ENSGT00940000165202"/>
<dbReference type="OMA" id="ICTGSEC"/>
<evidence type="ECO:0000313" key="1">
    <source>
        <dbReference type="Ensembl" id="ENSSTUP00000085616.1"/>
    </source>
</evidence>
<dbReference type="AlphaFoldDB" id="A0A674CR22"/>
<reference evidence="1" key="1">
    <citation type="submission" date="2025-08" db="UniProtKB">
        <authorList>
            <consortium name="Ensembl"/>
        </authorList>
    </citation>
    <scope>IDENTIFICATION</scope>
</reference>
<accession>A0A674CR22</accession>
<keyword evidence="2" id="KW-1185">Reference proteome</keyword>
<dbReference type="PANTHER" id="PTHR37162:SF10">
    <property type="entry name" value="DUF4371 DOMAIN-CONTAINING PROTEIN"/>
    <property type="match status" value="1"/>
</dbReference>
<evidence type="ECO:0008006" key="3">
    <source>
        <dbReference type="Google" id="ProtNLM"/>
    </source>
</evidence>
<sequence>MPSVTTFFKVEPSQEEYDLAVQEGVFAYHTMRHNHSYRSMDSTAKLTRKLYEPKSTCARTKCDAIVSNVLAPWATTLVTQDLDQVECVSLSIDASNHGHVKLLPIVVRYCKIYDGSISVETKLLDSVELKGETAEEIAAEVLVVIQNVYLENKVVAFSADNTNTNFGGLNRLGRVNVHTKVKNALQREVIGLGCPAHTIHNTARTALDMIPLDVEYLLTKIFGYFNIFTVRVERPKSFYEFVGQEYHNILGHSNVRWLSMLPALERVLKMYVSLKSFFLSEDKSLVVQRTMFEDPLTELWLAFVHGNLTVFSDTIKMLEGQDRCAVESAAILGNVEAKFTARRDDNFIPVLVRGLLKELEENGAMSKESFLKTSQ</sequence>
<reference evidence="1" key="2">
    <citation type="submission" date="2025-09" db="UniProtKB">
        <authorList>
            <consortium name="Ensembl"/>
        </authorList>
    </citation>
    <scope>IDENTIFICATION</scope>
</reference>
<proteinExistence type="predicted"/>
<organism evidence="1 2">
    <name type="scientific">Salmo trutta</name>
    <name type="common">Brown trout</name>
    <dbReference type="NCBI Taxonomy" id="8032"/>
    <lineage>
        <taxon>Eukaryota</taxon>
        <taxon>Metazoa</taxon>
        <taxon>Chordata</taxon>
        <taxon>Craniata</taxon>
        <taxon>Vertebrata</taxon>
        <taxon>Euteleostomi</taxon>
        <taxon>Actinopterygii</taxon>
        <taxon>Neopterygii</taxon>
        <taxon>Teleostei</taxon>
        <taxon>Protacanthopterygii</taxon>
        <taxon>Salmoniformes</taxon>
        <taxon>Salmonidae</taxon>
        <taxon>Salmoninae</taxon>
        <taxon>Salmo</taxon>
    </lineage>
</organism>